<dbReference type="GO" id="GO:0016491">
    <property type="term" value="F:oxidoreductase activity"/>
    <property type="evidence" value="ECO:0007669"/>
    <property type="project" value="UniProtKB-KW"/>
</dbReference>
<keyword evidence="3" id="KW-0408">Iron</keyword>
<dbReference type="PANTHER" id="PTHR42859">
    <property type="entry name" value="OXIDOREDUCTASE"/>
    <property type="match status" value="1"/>
</dbReference>
<dbReference type="GO" id="GO:0046872">
    <property type="term" value="F:metal ion binding"/>
    <property type="evidence" value="ECO:0007669"/>
    <property type="project" value="UniProtKB-KW"/>
</dbReference>
<organism evidence="5 6">
    <name type="scientific">Clostridium felsineum</name>
    <dbReference type="NCBI Taxonomy" id="36839"/>
    <lineage>
        <taxon>Bacteria</taxon>
        <taxon>Bacillati</taxon>
        <taxon>Bacillota</taxon>
        <taxon>Clostridia</taxon>
        <taxon>Eubacteriales</taxon>
        <taxon>Clostridiaceae</taxon>
        <taxon>Clostridium</taxon>
    </lineage>
</organism>
<dbReference type="PROSITE" id="PS51379">
    <property type="entry name" value="4FE4S_FER_2"/>
    <property type="match status" value="3"/>
</dbReference>
<dbReference type="InterPro" id="IPR017896">
    <property type="entry name" value="4Fe4S_Fe-S-bd"/>
</dbReference>
<dbReference type="EC" id="1.-.-.-" evidence="5"/>
<dbReference type="InterPro" id="IPR017900">
    <property type="entry name" value="4Fe4S_Fe_S_CS"/>
</dbReference>
<dbReference type="InterPro" id="IPR050294">
    <property type="entry name" value="RnfB_subfamily"/>
</dbReference>
<dbReference type="GO" id="GO:0051539">
    <property type="term" value="F:4 iron, 4 sulfur cluster binding"/>
    <property type="evidence" value="ECO:0007669"/>
    <property type="project" value="UniProtKB-KW"/>
</dbReference>
<name>A0A1S8L1A8_9CLOT</name>
<sequence>MNSFVIANSKKCIGCRTCEAACVMAHSDGDILVKKKDLLKFNPRLKVIKTDNVSAPIQCRHCEDAPCANACPNGSIYNKDGKILINEDTCIGCKSCVVACPFGAIDMIEDKKDGKIVLQAGLKQKNEGTLENKGRVIANKCDLCDGRERGPACVEVCPTKALNFIEADKLKESIDEKRNKTAESLGRMV</sequence>
<dbReference type="AlphaFoldDB" id="A0A1S8L1A8"/>
<keyword evidence="5" id="KW-0560">Oxidoreductase</keyword>
<dbReference type="RefSeq" id="WP_077833552.1">
    <property type="nucleotide sequence ID" value="NZ_CP096983.1"/>
</dbReference>
<dbReference type="KEGG" id="crw:CROST_001110"/>
<dbReference type="PROSITE" id="PS00198">
    <property type="entry name" value="4FE4S_FER_1"/>
    <property type="match status" value="1"/>
</dbReference>
<dbReference type="STRING" id="84029.CROST_32820"/>
<dbReference type="Proteomes" id="UP000190951">
    <property type="component" value="Chromosome"/>
</dbReference>
<evidence type="ECO:0000313" key="5">
    <source>
        <dbReference type="EMBL" id="URZ09440.1"/>
    </source>
</evidence>
<protein>
    <submittedName>
        <fullName evidence="5">Hydrogenase-4 component A</fullName>
        <ecNumber evidence="5">1.-.-.-</ecNumber>
    </submittedName>
</protein>
<keyword evidence="6" id="KW-1185">Reference proteome</keyword>
<keyword evidence="1" id="KW-0004">4Fe-4S</keyword>
<keyword evidence="4" id="KW-0411">Iron-sulfur</keyword>
<dbReference type="CDD" id="cd10554">
    <property type="entry name" value="HycB_like"/>
    <property type="match status" value="1"/>
</dbReference>
<evidence type="ECO:0000313" key="6">
    <source>
        <dbReference type="Proteomes" id="UP000190951"/>
    </source>
</evidence>
<dbReference type="Gene3D" id="3.30.70.20">
    <property type="match status" value="2"/>
</dbReference>
<keyword evidence="2" id="KW-0479">Metal-binding</keyword>
<dbReference type="EMBL" id="CP096983">
    <property type="protein sequence ID" value="URZ09440.1"/>
    <property type="molecule type" value="Genomic_DNA"/>
</dbReference>
<dbReference type="SUPFAM" id="SSF54862">
    <property type="entry name" value="4Fe-4S ferredoxins"/>
    <property type="match status" value="1"/>
</dbReference>
<evidence type="ECO:0000256" key="1">
    <source>
        <dbReference type="ARBA" id="ARBA00022485"/>
    </source>
</evidence>
<dbReference type="Pfam" id="PF12800">
    <property type="entry name" value="Fer4_4"/>
    <property type="match status" value="1"/>
</dbReference>
<accession>A0A1S8L1A8</accession>
<evidence type="ECO:0000256" key="4">
    <source>
        <dbReference type="ARBA" id="ARBA00023014"/>
    </source>
</evidence>
<gene>
    <name evidence="5" type="primary">hyfA</name>
    <name evidence="5" type="ORF">CROST_001110</name>
</gene>
<evidence type="ECO:0000256" key="2">
    <source>
        <dbReference type="ARBA" id="ARBA00022723"/>
    </source>
</evidence>
<proteinExistence type="predicted"/>
<dbReference type="Pfam" id="PF13247">
    <property type="entry name" value="Fer4_11"/>
    <property type="match status" value="1"/>
</dbReference>
<reference evidence="5 6" key="1">
    <citation type="submission" date="2022-04" db="EMBL/GenBank/DDBJ databases">
        <title>Genome sequence of C. roseum typestrain.</title>
        <authorList>
            <person name="Poehlein A."/>
            <person name="Schoch T."/>
            <person name="Duerre P."/>
            <person name="Daniel R."/>
        </authorList>
    </citation>
    <scope>NUCLEOTIDE SEQUENCE [LARGE SCALE GENOMIC DNA]</scope>
    <source>
        <strain evidence="5 6">DSM 7320</strain>
    </source>
</reference>
<evidence type="ECO:0000256" key="3">
    <source>
        <dbReference type="ARBA" id="ARBA00023004"/>
    </source>
</evidence>
<dbReference type="PANTHER" id="PTHR42859:SF16">
    <property type="entry name" value="FORMATE HYDROGENLYASE SUBUNIT 2-RELATED"/>
    <property type="match status" value="1"/>
</dbReference>